<comment type="caution">
    <text evidence="1">The sequence shown here is derived from an EMBL/GenBank/DDBJ whole genome shotgun (WGS) entry which is preliminary data.</text>
</comment>
<proteinExistence type="predicted"/>
<dbReference type="Proteomes" id="UP000552709">
    <property type="component" value="Unassembled WGS sequence"/>
</dbReference>
<dbReference type="EMBL" id="JACHFL010000001">
    <property type="protein sequence ID" value="MBB5361052.1"/>
    <property type="molecule type" value="Genomic_DNA"/>
</dbReference>
<gene>
    <name evidence="1" type="ORF">HNQ08_000123</name>
</gene>
<protein>
    <submittedName>
        <fullName evidence="1">MoaA/NifB/PqqE/SkfB family radical SAM enzyme</fullName>
    </submittedName>
</protein>
<evidence type="ECO:0000313" key="2">
    <source>
        <dbReference type="Proteomes" id="UP000552709"/>
    </source>
</evidence>
<keyword evidence="2" id="KW-1185">Reference proteome</keyword>
<dbReference type="AlphaFoldDB" id="A0A7W8NEL1"/>
<accession>A0A7W8NEL1</accession>
<sequence>MLYRGPLSSCNYACPYCPFAKHTETAAEHAADARALARFSAWAETQPFSLSIFFTPWGEALVRPRYQAALTHLSHLPHIRQLAIQTNLSGSLRWLENAEKSKIGVWATYHPGEVARERFLTRCAELDTLGVRYSVGVVGKKGHFGDIETMRAALPGHVYLWINAFKVGDGYYSQADLTRLGAVDPLFEVNTRRYRVRGMPCNAGETVISVEGDGTARRCHFIERPIGNIYEQDVRDLLRPRPCTRSSCECHIGYVHLPALDAASVYGDGLLARLPDPTLWADAARLETYLARARNLRAN</sequence>
<evidence type="ECO:0000313" key="1">
    <source>
        <dbReference type="EMBL" id="MBB5361052.1"/>
    </source>
</evidence>
<dbReference type="SUPFAM" id="SSF102114">
    <property type="entry name" value="Radical SAM enzymes"/>
    <property type="match status" value="1"/>
</dbReference>
<organism evidence="1 2">
    <name type="scientific">Deinococcus humi</name>
    <dbReference type="NCBI Taxonomy" id="662880"/>
    <lineage>
        <taxon>Bacteria</taxon>
        <taxon>Thermotogati</taxon>
        <taxon>Deinococcota</taxon>
        <taxon>Deinococci</taxon>
        <taxon>Deinococcales</taxon>
        <taxon>Deinococcaceae</taxon>
        <taxon>Deinococcus</taxon>
    </lineage>
</organism>
<dbReference type="InterPro" id="IPR058240">
    <property type="entry name" value="rSAM_sf"/>
</dbReference>
<dbReference type="RefSeq" id="WP_229789530.1">
    <property type="nucleotide sequence ID" value="NZ_JACHFL010000001.1"/>
</dbReference>
<dbReference type="Gene3D" id="3.20.20.70">
    <property type="entry name" value="Aldolase class I"/>
    <property type="match status" value="1"/>
</dbReference>
<dbReference type="InterPro" id="IPR047771">
    <property type="entry name" value="Radical_SAM_STM4011-like"/>
</dbReference>
<name>A0A7W8NEL1_9DEIO</name>
<dbReference type="NCBIfam" id="NF038073">
    <property type="entry name" value="rSAM_STM4011"/>
    <property type="match status" value="1"/>
</dbReference>
<reference evidence="1 2" key="1">
    <citation type="submission" date="2020-08" db="EMBL/GenBank/DDBJ databases">
        <title>Genomic Encyclopedia of Type Strains, Phase IV (KMG-IV): sequencing the most valuable type-strain genomes for metagenomic binning, comparative biology and taxonomic classification.</title>
        <authorList>
            <person name="Goeker M."/>
        </authorList>
    </citation>
    <scope>NUCLEOTIDE SEQUENCE [LARGE SCALE GENOMIC DNA]</scope>
    <source>
        <strain evidence="1 2">DSM 27939</strain>
    </source>
</reference>
<dbReference type="InterPro" id="IPR013785">
    <property type="entry name" value="Aldolase_TIM"/>
</dbReference>